<protein>
    <submittedName>
        <fullName evidence="3">Acetyl-CoA synthetase-like protein</fullName>
    </submittedName>
</protein>
<dbReference type="AlphaFoldDB" id="A0AAN6QBA6"/>
<dbReference type="InterPro" id="IPR000873">
    <property type="entry name" value="AMP-dep_synth/lig_dom"/>
</dbReference>
<feature type="domain" description="AMP-dependent synthetase/ligase" evidence="1">
    <location>
        <begin position="112"/>
        <end position="434"/>
    </location>
</feature>
<dbReference type="Gene3D" id="3.30.300.30">
    <property type="match status" value="1"/>
</dbReference>
<dbReference type="SUPFAM" id="SSF56801">
    <property type="entry name" value="Acetyl-CoA synthetase-like"/>
    <property type="match status" value="1"/>
</dbReference>
<evidence type="ECO:0000259" key="1">
    <source>
        <dbReference type="Pfam" id="PF00501"/>
    </source>
</evidence>
<feature type="domain" description="AMP-binding enzyme C-terminal" evidence="2">
    <location>
        <begin position="491"/>
        <end position="572"/>
    </location>
</feature>
<gene>
    <name evidence="3" type="ORF">N658DRAFT_443297</name>
</gene>
<evidence type="ECO:0000259" key="2">
    <source>
        <dbReference type="Pfam" id="PF13193"/>
    </source>
</evidence>
<evidence type="ECO:0000313" key="3">
    <source>
        <dbReference type="EMBL" id="KAK4105140.1"/>
    </source>
</evidence>
<reference evidence="3" key="1">
    <citation type="journal article" date="2023" name="Mol. Phylogenet. Evol.">
        <title>Genome-scale phylogeny and comparative genomics of the fungal order Sordariales.</title>
        <authorList>
            <person name="Hensen N."/>
            <person name="Bonometti L."/>
            <person name="Westerberg I."/>
            <person name="Brannstrom I.O."/>
            <person name="Guillou S."/>
            <person name="Cros-Aarteil S."/>
            <person name="Calhoun S."/>
            <person name="Haridas S."/>
            <person name="Kuo A."/>
            <person name="Mondo S."/>
            <person name="Pangilinan J."/>
            <person name="Riley R."/>
            <person name="LaButti K."/>
            <person name="Andreopoulos B."/>
            <person name="Lipzen A."/>
            <person name="Chen C."/>
            <person name="Yan M."/>
            <person name="Daum C."/>
            <person name="Ng V."/>
            <person name="Clum A."/>
            <person name="Steindorff A."/>
            <person name="Ohm R.A."/>
            <person name="Martin F."/>
            <person name="Silar P."/>
            <person name="Natvig D.O."/>
            <person name="Lalanne C."/>
            <person name="Gautier V."/>
            <person name="Ament-Velasquez S.L."/>
            <person name="Kruys A."/>
            <person name="Hutchinson M.I."/>
            <person name="Powell A.J."/>
            <person name="Barry K."/>
            <person name="Miller A.N."/>
            <person name="Grigoriev I.V."/>
            <person name="Debuchy R."/>
            <person name="Gladieux P."/>
            <person name="Hiltunen Thoren M."/>
            <person name="Johannesson H."/>
        </authorList>
    </citation>
    <scope>NUCLEOTIDE SEQUENCE</scope>
    <source>
        <strain evidence="3">CBS 757.83</strain>
    </source>
</reference>
<dbReference type="InterPro" id="IPR045851">
    <property type="entry name" value="AMP-bd_C_sf"/>
</dbReference>
<dbReference type="EMBL" id="MU863626">
    <property type="protein sequence ID" value="KAK4105140.1"/>
    <property type="molecule type" value="Genomic_DNA"/>
</dbReference>
<dbReference type="InterPro" id="IPR025110">
    <property type="entry name" value="AMP-bd_C"/>
</dbReference>
<dbReference type="Pfam" id="PF13193">
    <property type="entry name" value="AMP-binding_C"/>
    <property type="match status" value="1"/>
</dbReference>
<dbReference type="PANTHER" id="PTHR24096:SF422">
    <property type="entry name" value="BCDNA.GH02901"/>
    <property type="match status" value="1"/>
</dbReference>
<evidence type="ECO:0000313" key="4">
    <source>
        <dbReference type="Proteomes" id="UP001305647"/>
    </source>
</evidence>
<dbReference type="Proteomes" id="UP001305647">
    <property type="component" value="Unassembled WGS sequence"/>
</dbReference>
<comment type="caution">
    <text evidence="3">The sequence shown here is derived from an EMBL/GenBank/DDBJ whole genome shotgun (WGS) entry which is preliminary data.</text>
</comment>
<dbReference type="InterPro" id="IPR042099">
    <property type="entry name" value="ANL_N_sf"/>
</dbReference>
<accession>A0AAN6QBA6</accession>
<organism evidence="3 4">
    <name type="scientific">Parathielavia hyrcaniae</name>
    <dbReference type="NCBI Taxonomy" id="113614"/>
    <lineage>
        <taxon>Eukaryota</taxon>
        <taxon>Fungi</taxon>
        <taxon>Dikarya</taxon>
        <taxon>Ascomycota</taxon>
        <taxon>Pezizomycotina</taxon>
        <taxon>Sordariomycetes</taxon>
        <taxon>Sordariomycetidae</taxon>
        <taxon>Sordariales</taxon>
        <taxon>Chaetomiaceae</taxon>
        <taxon>Parathielavia</taxon>
    </lineage>
</organism>
<keyword evidence="4" id="KW-1185">Reference proteome</keyword>
<dbReference type="GO" id="GO:0016405">
    <property type="term" value="F:CoA-ligase activity"/>
    <property type="evidence" value="ECO:0007669"/>
    <property type="project" value="TreeGrafter"/>
</dbReference>
<name>A0AAN6QBA6_9PEZI</name>
<dbReference type="Gene3D" id="3.40.50.12780">
    <property type="entry name" value="N-terminal domain of ligase-like"/>
    <property type="match status" value="1"/>
</dbReference>
<dbReference type="PANTHER" id="PTHR24096">
    <property type="entry name" value="LONG-CHAIN-FATTY-ACID--COA LIGASE"/>
    <property type="match status" value="1"/>
</dbReference>
<dbReference type="Pfam" id="PF00501">
    <property type="entry name" value="AMP-binding"/>
    <property type="match status" value="1"/>
</dbReference>
<sequence>MVFSSPAWVPPIPSEIPDAVPVSSFSLRGKDDDVGQDDSRALLVDGLSGKTFSRAVLRDRVEWLAQALAQRLAWSPNEGSPWDKVVAIHSLNSVGLPQQTTCPSWASSLPIDYFVVCWAVHRLNGIVLPLHSTSTTAELTAHLESAKCSTVFTCQPLLPAALDAATQLSIPQSSIFTVSLPQGLVAGYSSPFLDTETLITEGASLPPLNPLLWTDGQAKDQVAYLCATSGTSGKQKLAMLTHYGLIVNAVQLGAFEAPRREPGKADVVTGVVPFSHGYGIGLTHIMVWRGDTMVVFPRFDMQLMLQSVQQHRINRLYIVPPILVAMVSNPVLFDMFDLSSITTIVSGSAPLDKSLADRVHSLQPQWRILGAYGLTESVLVATFTSPGDCLAGSSGSLVPGFQARLVGPAGEEIEALDTPGEILLMSPTLFRGYLGNDAATEGAFDAAGWLRTGDVGLFTRAEPSGHQHLFVLDRIKDMIKVKGSQVVPGDIETALRAHPAVDDVAVIGVPDETAGERPMAFVVRSKLGMADADAEDLVDCLDEYVQDRMDETHWLHDRIQFVEALPKSANGKVLRRVLRERAGTGTAW</sequence>
<reference evidence="3" key="2">
    <citation type="submission" date="2023-05" db="EMBL/GenBank/DDBJ databases">
        <authorList>
            <consortium name="Lawrence Berkeley National Laboratory"/>
            <person name="Steindorff A."/>
            <person name="Hensen N."/>
            <person name="Bonometti L."/>
            <person name="Westerberg I."/>
            <person name="Brannstrom I.O."/>
            <person name="Guillou S."/>
            <person name="Cros-Aarteil S."/>
            <person name="Calhoun S."/>
            <person name="Haridas S."/>
            <person name="Kuo A."/>
            <person name="Mondo S."/>
            <person name="Pangilinan J."/>
            <person name="Riley R."/>
            <person name="Labutti K."/>
            <person name="Andreopoulos B."/>
            <person name="Lipzen A."/>
            <person name="Chen C."/>
            <person name="Yanf M."/>
            <person name="Daum C."/>
            <person name="Ng V."/>
            <person name="Clum A."/>
            <person name="Ohm R."/>
            <person name="Martin F."/>
            <person name="Silar P."/>
            <person name="Natvig D."/>
            <person name="Lalanne C."/>
            <person name="Gautier V."/>
            <person name="Ament-Velasquez S.L."/>
            <person name="Kruys A."/>
            <person name="Hutchinson M.I."/>
            <person name="Powell A.J."/>
            <person name="Barry K."/>
            <person name="Miller A.N."/>
            <person name="Grigoriev I.V."/>
            <person name="Debuchy R."/>
            <person name="Gladieux P."/>
            <person name="Thoren M.H."/>
            <person name="Johannesson H."/>
        </authorList>
    </citation>
    <scope>NUCLEOTIDE SEQUENCE</scope>
    <source>
        <strain evidence="3">CBS 757.83</strain>
    </source>
</reference>
<proteinExistence type="predicted"/>